<dbReference type="EMBL" id="AMCI01000453">
    <property type="protein sequence ID" value="EJX09138.1"/>
    <property type="molecule type" value="Genomic_DNA"/>
</dbReference>
<name>J9H0I1_9ZZZZ</name>
<organism evidence="1">
    <name type="scientific">gut metagenome</name>
    <dbReference type="NCBI Taxonomy" id="749906"/>
    <lineage>
        <taxon>unclassified sequences</taxon>
        <taxon>metagenomes</taxon>
        <taxon>organismal metagenomes</taxon>
    </lineage>
</organism>
<dbReference type="AlphaFoldDB" id="J9H0I1"/>
<proteinExistence type="predicted"/>
<evidence type="ECO:0000313" key="1">
    <source>
        <dbReference type="EMBL" id="EJX09138.1"/>
    </source>
</evidence>
<accession>J9H0I1</accession>
<protein>
    <submittedName>
        <fullName evidence="1">Uncharacterized protein</fullName>
    </submittedName>
</protein>
<reference evidence="1" key="1">
    <citation type="journal article" date="2012" name="PLoS ONE">
        <title>Gene sets for utilization of primary and secondary nutrition supplies in the distal gut of endangered iberian lynx.</title>
        <authorList>
            <person name="Alcaide M."/>
            <person name="Messina E."/>
            <person name="Richter M."/>
            <person name="Bargiela R."/>
            <person name="Peplies J."/>
            <person name="Huws S.A."/>
            <person name="Newbold C.J."/>
            <person name="Golyshin P.N."/>
            <person name="Simon M.A."/>
            <person name="Lopez G."/>
            <person name="Yakimov M.M."/>
            <person name="Ferrer M."/>
        </authorList>
    </citation>
    <scope>NUCLEOTIDE SEQUENCE</scope>
</reference>
<sequence>MSYKCLGKQCRMYCQEGGIGPQKFPRTSVPLHQRHGRPCQSQWPQTLSMERSHYSQRSGHKNHQRNWCYRILLGGS</sequence>
<gene>
    <name evidence="1" type="ORF">EVA_02750</name>
</gene>
<comment type="caution">
    <text evidence="1">The sequence shown here is derived from an EMBL/GenBank/DDBJ whole genome shotgun (WGS) entry which is preliminary data.</text>
</comment>